<evidence type="ECO:0000313" key="2">
    <source>
        <dbReference type="Proteomes" id="UP000588068"/>
    </source>
</evidence>
<dbReference type="RefSeq" id="WP_184329477.1">
    <property type="nucleotide sequence ID" value="NZ_JACHHZ010000001.1"/>
</dbReference>
<gene>
    <name evidence="1" type="ORF">HNQ60_000538</name>
</gene>
<comment type="caution">
    <text evidence="1">The sequence shown here is derived from an EMBL/GenBank/DDBJ whole genome shotgun (WGS) entry which is preliminary data.</text>
</comment>
<proteinExistence type="predicted"/>
<sequence length="217" mass="24289">MDADFIGTRDIAKQLQRQLGHPWKVREGTLDDAGGQVAKVYATVPEEGIKQVDFLSGIVGLNTRVVRARASQLMLADGIVVHVLHPLDVLESRLRNLAALPSKQNAIGAEQARLAVKICRAFIESHMSDGGDPRIVRQAVKRIEKLALDTELSRVAFTYDIDVLASIPVEKISYSRFHAEQWPRVLQRLESKRTKFLALQARQSALRKRPGKKQKPK</sequence>
<dbReference type="EMBL" id="JACHHZ010000001">
    <property type="protein sequence ID" value="MBB6091692.1"/>
    <property type="molecule type" value="Genomic_DNA"/>
</dbReference>
<dbReference type="AlphaFoldDB" id="A0A841HHK2"/>
<keyword evidence="2" id="KW-1185">Reference proteome</keyword>
<evidence type="ECO:0000313" key="1">
    <source>
        <dbReference type="EMBL" id="MBB6091692.1"/>
    </source>
</evidence>
<reference evidence="1 2" key="1">
    <citation type="submission" date="2020-08" db="EMBL/GenBank/DDBJ databases">
        <title>Genomic Encyclopedia of Type Strains, Phase IV (KMG-IV): sequencing the most valuable type-strain genomes for metagenomic binning, comparative biology and taxonomic classification.</title>
        <authorList>
            <person name="Goeker M."/>
        </authorList>
    </citation>
    <scope>NUCLEOTIDE SEQUENCE [LARGE SCALE GENOMIC DNA]</scope>
    <source>
        <strain evidence="1 2">DSM 26723</strain>
    </source>
</reference>
<accession>A0A841HHK2</accession>
<name>A0A841HHK2_9GAMM</name>
<organism evidence="1 2">
    <name type="scientific">Povalibacter uvarum</name>
    <dbReference type="NCBI Taxonomy" id="732238"/>
    <lineage>
        <taxon>Bacteria</taxon>
        <taxon>Pseudomonadati</taxon>
        <taxon>Pseudomonadota</taxon>
        <taxon>Gammaproteobacteria</taxon>
        <taxon>Steroidobacterales</taxon>
        <taxon>Steroidobacteraceae</taxon>
        <taxon>Povalibacter</taxon>
    </lineage>
</organism>
<protein>
    <submittedName>
        <fullName evidence="1">Uncharacterized protein</fullName>
    </submittedName>
</protein>
<dbReference type="Proteomes" id="UP000588068">
    <property type="component" value="Unassembled WGS sequence"/>
</dbReference>